<proteinExistence type="predicted"/>
<feature type="region of interest" description="Disordered" evidence="1">
    <location>
        <begin position="35"/>
        <end position="76"/>
    </location>
</feature>
<sequence length="131" mass="14368">MWTVMYDADADSGDGLIRVDPHIWRNETSRCNRRSAFPADGVNGSRSRFPASRSACAGSATTSPTKYSSTTGVKARAHARARYRSRAERPHRVDRHGVCGSFDCENGCRGWVGGIAIRTGHGRVSARKRTE</sequence>
<evidence type="ECO:0000256" key="1">
    <source>
        <dbReference type="SAM" id="MobiDB-lite"/>
    </source>
</evidence>
<protein>
    <submittedName>
        <fullName evidence="2">Uncharacterized protein</fullName>
    </submittedName>
</protein>
<dbReference type="Proteomes" id="UP000800094">
    <property type="component" value="Unassembled WGS sequence"/>
</dbReference>
<accession>A0A6A6IKE4</accession>
<organism evidence="2 3">
    <name type="scientific">Trematosphaeria pertusa</name>
    <dbReference type="NCBI Taxonomy" id="390896"/>
    <lineage>
        <taxon>Eukaryota</taxon>
        <taxon>Fungi</taxon>
        <taxon>Dikarya</taxon>
        <taxon>Ascomycota</taxon>
        <taxon>Pezizomycotina</taxon>
        <taxon>Dothideomycetes</taxon>
        <taxon>Pleosporomycetidae</taxon>
        <taxon>Pleosporales</taxon>
        <taxon>Massarineae</taxon>
        <taxon>Trematosphaeriaceae</taxon>
        <taxon>Trematosphaeria</taxon>
    </lineage>
</organism>
<name>A0A6A6IKE4_9PLEO</name>
<feature type="compositionally biased region" description="Polar residues" evidence="1">
    <location>
        <begin position="59"/>
        <end position="72"/>
    </location>
</feature>
<dbReference type="AlphaFoldDB" id="A0A6A6IKE4"/>
<evidence type="ECO:0000313" key="3">
    <source>
        <dbReference type="Proteomes" id="UP000800094"/>
    </source>
</evidence>
<gene>
    <name evidence="2" type="ORF">BU26DRAFT_268135</name>
</gene>
<evidence type="ECO:0000313" key="2">
    <source>
        <dbReference type="EMBL" id="KAF2250667.1"/>
    </source>
</evidence>
<dbReference type="EMBL" id="ML987193">
    <property type="protein sequence ID" value="KAF2250667.1"/>
    <property type="molecule type" value="Genomic_DNA"/>
</dbReference>
<keyword evidence="3" id="KW-1185">Reference proteome</keyword>
<reference evidence="2" key="1">
    <citation type="journal article" date="2020" name="Stud. Mycol.">
        <title>101 Dothideomycetes genomes: a test case for predicting lifestyles and emergence of pathogens.</title>
        <authorList>
            <person name="Haridas S."/>
            <person name="Albert R."/>
            <person name="Binder M."/>
            <person name="Bloem J."/>
            <person name="Labutti K."/>
            <person name="Salamov A."/>
            <person name="Andreopoulos B."/>
            <person name="Baker S."/>
            <person name="Barry K."/>
            <person name="Bills G."/>
            <person name="Bluhm B."/>
            <person name="Cannon C."/>
            <person name="Castanera R."/>
            <person name="Culley D."/>
            <person name="Daum C."/>
            <person name="Ezra D."/>
            <person name="Gonzalez J."/>
            <person name="Henrissat B."/>
            <person name="Kuo A."/>
            <person name="Liang C."/>
            <person name="Lipzen A."/>
            <person name="Lutzoni F."/>
            <person name="Magnuson J."/>
            <person name="Mondo S."/>
            <person name="Nolan M."/>
            <person name="Ohm R."/>
            <person name="Pangilinan J."/>
            <person name="Park H.-J."/>
            <person name="Ramirez L."/>
            <person name="Alfaro M."/>
            <person name="Sun H."/>
            <person name="Tritt A."/>
            <person name="Yoshinaga Y."/>
            <person name="Zwiers L.-H."/>
            <person name="Turgeon B."/>
            <person name="Goodwin S."/>
            <person name="Spatafora J."/>
            <person name="Crous P."/>
            <person name="Grigoriev I."/>
        </authorList>
    </citation>
    <scope>NUCLEOTIDE SEQUENCE</scope>
    <source>
        <strain evidence="2">CBS 122368</strain>
    </source>
</reference>
<dbReference type="GeneID" id="54574670"/>
<dbReference type="RefSeq" id="XP_033685671.1">
    <property type="nucleotide sequence ID" value="XM_033821340.1"/>
</dbReference>